<dbReference type="OrthoDB" id="9798454at2"/>
<dbReference type="KEGG" id="abae:CL176_11395"/>
<name>A0A347WN95_9LACT</name>
<reference evidence="3 4" key="1">
    <citation type="submission" date="2017-09" db="EMBL/GenBank/DDBJ databases">
        <title>Complete genome sequence of Oxytococcus suis strain ZY16052.</title>
        <authorList>
            <person name="Li F."/>
        </authorList>
    </citation>
    <scope>NUCLEOTIDE SEQUENCE [LARGE SCALE GENOMIC DNA]</scope>
    <source>
        <strain evidence="3 4">ZY16052</strain>
    </source>
</reference>
<dbReference type="SUPFAM" id="SSF52218">
    <property type="entry name" value="Flavoproteins"/>
    <property type="match status" value="1"/>
</dbReference>
<dbReference type="PANTHER" id="PTHR47307:SF1">
    <property type="entry name" value="GLUTATHIONE-REGULATED POTASSIUM-EFFLUX SYSTEM ANCILLARY PROTEIN KEFG"/>
    <property type="match status" value="1"/>
</dbReference>
<keyword evidence="1" id="KW-0560">Oxidoreductase</keyword>
<dbReference type="AlphaFoldDB" id="A0A347WN95"/>
<dbReference type="GO" id="GO:0009055">
    <property type="term" value="F:electron transfer activity"/>
    <property type="evidence" value="ECO:0007669"/>
    <property type="project" value="TreeGrafter"/>
</dbReference>
<accession>A0A347WN95</accession>
<dbReference type="Proteomes" id="UP000263232">
    <property type="component" value="Chromosome"/>
</dbReference>
<gene>
    <name evidence="3" type="ORF">CL176_11395</name>
</gene>
<dbReference type="InterPro" id="IPR029039">
    <property type="entry name" value="Flavoprotein-like_sf"/>
</dbReference>
<evidence type="ECO:0000313" key="3">
    <source>
        <dbReference type="EMBL" id="AXY26552.1"/>
    </source>
</evidence>
<sequence>MKTLILLAHPEVDVSSSQQFLLSAVEDLANVTVVDLQGQLTSQGPFQQAAELERLQAYDRLIFQFNLYWYQAPSILKNWLDVVLPEGSEAKNLAGKELGLVVSTGVSAHHFASGGRVGRTLSELLSPYESLARYFDWTYLPIFHIAQFSYLKEEAKYELLWRYRAYVETGNYQSEHAFGEYLIKALQEVTAEHLPINATYRRIFEAFVMHYEEVHATNAELYDLMEEW</sequence>
<protein>
    <recommendedName>
        <fullName evidence="2">Flavodoxin-like fold domain-containing protein</fullName>
    </recommendedName>
</protein>
<dbReference type="Gene3D" id="3.40.50.360">
    <property type="match status" value="1"/>
</dbReference>
<evidence type="ECO:0000313" key="4">
    <source>
        <dbReference type="Proteomes" id="UP000263232"/>
    </source>
</evidence>
<dbReference type="RefSeq" id="WP_118991408.1">
    <property type="nucleotide sequence ID" value="NZ_CP023434.1"/>
</dbReference>
<dbReference type="GO" id="GO:0003955">
    <property type="term" value="F:NAD(P)H dehydrogenase (quinone) activity"/>
    <property type="evidence" value="ECO:0007669"/>
    <property type="project" value="TreeGrafter"/>
</dbReference>
<dbReference type="InterPro" id="IPR003680">
    <property type="entry name" value="Flavodoxin_fold"/>
</dbReference>
<dbReference type="EMBL" id="CP023434">
    <property type="protein sequence ID" value="AXY26552.1"/>
    <property type="molecule type" value="Genomic_DNA"/>
</dbReference>
<dbReference type="GO" id="GO:0010181">
    <property type="term" value="F:FMN binding"/>
    <property type="evidence" value="ECO:0007669"/>
    <property type="project" value="TreeGrafter"/>
</dbReference>
<proteinExistence type="predicted"/>
<dbReference type="Pfam" id="PF02525">
    <property type="entry name" value="Flavodoxin_2"/>
    <property type="match status" value="1"/>
</dbReference>
<evidence type="ECO:0000259" key="2">
    <source>
        <dbReference type="Pfam" id="PF02525"/>
    </source>
</evidence>
<dbReference type="InterPro" id="IPR046980">
    <property type="entry name" value="KefG/KefF"/>
</dbReference>
<feature type="domain" description="Flavodoxin-like fold" evidence="2">
    <location>
        <begin position="1"/>
        <end position="157"/>
    </location>
</feature>
<organism evidence="3 4">
    <name type="scientific">Suicoccus acidiformans</name>
    <dbReference type="NCBI Taxonomy" id="2036206"/>
    <lineage>
        <taxon>Bacteria</taxon>
        <taxon>Bacillati</taxon>
        <taxon>Bacillota</taxon>
        <taxon>Bacilli</taxon>
        <taxon>Lactobacillales</taxon>
        <taxon>Aerococcaceae</taxon>
        <taxon>Suicoccus</taxon>
    </lineage>
</organism>
<dbReference type="PANTHER" id="PTHR47307">
    <property type="entry name" value="GLUTATHIONE-REGULATED POTASSIUM-EFFLUX SYSTEM ANCILLARY PROTEIN KEFG"/>
    <property type="match status" value="1"/>
</dbReference>
<evidence type="ECO:0000256" key="1">
    <source>
        <dbReference type="ARBA" id="ARBA00023002"/>
    </source>
</evidence>
<keyword evidence="4" id="KW-1185">Reference proteome</keyword>